<sequence length="667" mass="76507">MASSKAKESAVQKWIDSATGLPNFSRHTTANLETRTIAGAELYYEGFYGSIVAAAKALGVPYKRLYYRVNGHHSTAENGGNRALLDSSDEEEVFCGAHRRITQGHHIQGRALQQHANAILKAKGVGATASRAWAKRFIQRHRELFHRRRAAARDIKRKAMQDRIHVEAFFRGWSQTIEKDEILPKNTWNFDETGFMVGYLHKGIFIWTFREIDTPILSDAHDTVSVTAIEAISAAGIQIPARWVTNSLDDDTIISTSQKGYINDVIAIEWIKHFEKHTRPVDPLQKRLLLMDSCDNHYTEEMVHFCFDHNIKVFPMPPHLTHQLQPLDVGVFRSYKHWHQQVLHREIADGAYDFNKSDFLYHLQEVRTRTFKKHTILSSWQKCGLFPFNPGIVLSQLQDTLSSLTEERASGRASGSKTINTIATHAASIQRFNWNNVSTPRLNLSTIQRYHAYVQLRLATSVDSHMPLTPSVTYVYEKARKADKTLALNGITATAEMTKIKEKQAKRSSLQQQTTIVARYGPLSDGDARIRVARDEYNRQAAQEEEAQRVRNKEVRDEAGYIRRWLRKVRFNVRISITEAKIRDIRGLWAKGDKRAHLNCNEWMCASYRILRELHNRGVGQSKAIMWPEYYDREIVKEAAELVVMEANKRAICRQTLSLEADGIEMR</sequence>
<dbReference type="InterPro" id="IPR006600">
    <property type="entry name" value="HTH_CenpB_DNA-bd_dom"/>
</dbReference>
<dbReference type="PANTHER" id="PTHR19303">
    <property type="entry name" value="TRANSPOSON"/>
    <property type="match status" value="1"/>
</dbReference>
<dbReference type="GO" id="GO:0004519">
    <property type="term" value="F:endonuclease activity"/>
    <property type="evidence" value="ECO:0007669"/>
    <property type="project" value="UniProtKB-KW"/>
</dbReference>
<evidence type="ECO:0000259" key="2">
    <source>
        <dbReference type="PROSITE" id="PS51253"/>
    </source>
</evidence>
<dbReference type="InterPro" id="IPR050863">
    <property type="entry name" value="CenT-Element_Derived"/>
</dbReference>
<evidence type="ECO:0000313" key="4">
    <source>
        <dbReference type="Proteomes" id="UP000824596"/>
    </source>
</evidence>
<name>A0A9P8SHR0_9HYPO</name>
<comment type="caution">
    <text evidence="3">The sequence shown here is derived from an EMBL/GenBank/DDBJ whole genome shotgun (WGS) entry which is preliminary data.</text>
</comment>
<feature type="domain" description="HTH CENPB-type" evidence="2">
    <location>
        <begin position="77"/>
        <end position="147"/>
    </location>
</feature>
<gene>
    <name evidence="3" type="ORF">HRG_07359</name>
</gene>
<accession>A0A9P8SHR0</accession>
<protein>
    <submittedName>
        <fullName evidence="3">DDE superfamily endonuclease domain-containing protein</fullName>
    </submittedName>
</protein>
<dbReference type="PANTHER" id="PTHR19303:SF74">
    <property type="entry name" value="POGO TRANSPOSABLE ELEMENT WITH KRAB DOMAIN"/>
    <property type="match status" value="1"/>
</dbReference>
<dbReference type="InterPro" id="IPR004875">
    <property type="entry name" value="DDE_SF_endonuclease_dom"/>
</dbReference>
<dbReference type="GO" id="GO:0005634">
    <property type="term" value="C:nucleus"/>
    <property type="evidence" value="ECO:0007669"/>
    <property type="project" value="TreeGrafter"/>
</dbReference>
<keyword evidence="3" id="KW-0255">Endonuclease</keyword>
<dbReference type="Proteomes" id="UP000824596">
    <property type="component" value="Unassembled WGS sequence"/>
</dbReference>
<evidence type="ECO:0000313" key="3">
    <source>
        <dbReference type="EMBL" id="KAH0961281.1"/>
    </source>
</evidence>
<evidence type="ECO:0000256" key="1">
    <source>
        <dbReference type="ARBA" id="ARBA00023125"/>
    </source>
</evidence>
<dbReference type="OrthoDB" id="5153534at2759"/>
<keyword evidence="1" id="KW-0238">DNA-binding</keyword>
<dbReference type="PROSITE" id="PS51253">
    <property type="entry name" value="HTH_CENPB"/>
    <property type="match status" value="1"/>
</dbReference>
<proteinExistence type="predicted"/>
<organism evidence="3 4">
    <name type="scientific">Hirsutella rhossiliensis</name>
    <dbReference type="NCBI Taxonomy" id="111463"/>
    <lineage>
        <taxon>Eukaryota</taxon>
        <taxon>Fungi</taxon>
        <taxon>Dikarya</taxon>
        <taxon>Ascomycota</taxon>
        <taxon>Pezizomycotina</taxon>
        <taxon>Sordariomycetes</taxon>
        <taxon>Hypocreomycetidae</taxon>
        <taxon>Hypocreales</taxon>
        <taxon>Ophiocordycipitaceae</taxon>
        <taxon>Hirsutella</taxon>
    </lineage>
</organism>
<dbReference type="RefSeq" id="XP_044718794.1">
    <property type="nucleotide sequence ID" value="XM_044865830.1"/>
</dbReference>
<keyword evidence="3" id="KW-0540">Nuclease</keyword>
<dbReference type="AlphaFoldDB" id="A0A9P8SHR0"/>
<dbReference type="GO" id="GO:0003677">
    <property type="term" value="F:DNA binding"/>
    <property type="evidence" value="ECO:0007669"/>
    <property type="project" value="UniProtKB-KW"/>
</dbReference>
<keyword evidence="3" id="KW-0378">Hydrolase</keyword>
<dbReference type="EMBL" id="JAIZPD010000008">
    <property type="protein sequence ID" value="KAH0961281.1"/>
    <property type="molecule type" value="Genomic_DNA"/>
</dbReference>
<dbReference type="GeneID" id="68356488"/>
<dbReference type="Pfam" id="PF03221">
    <property type="entry name" value="HTH_Tnp_Tc5"/>
    <property type="match status" value="1"/>
</dbReference>
<reference evidence="3" key="1">
    <citation type="submission" date="2021-09" db="EMBL/GenBank/DDBJ databases">
        <title>A high-quality genome of the endoparasitic fungus Hirsutella rhossiliensis with a comparison of Hirsutella genomes reveals transposable elements contributing to genome size variation.</title>
        <authorList>
            <person name="Lin R."/>
            <person name="Jiao Y."/>
            <person name="Sun X."/>
            <person name="Ling J."/>
            <person name="Xie B."/>
            <person name="Cheng X."/>
        </authorList>
    </citation>
    <scope>NUCLEOTIDE SEQUENCE</scope>
    <source>
        <strain evidence="3">HR02</strain>
    </source>
</reference>
<keyword evidence="4" id="KW-1185">Reference proteome</keyword>
<dbReference type="Pfam" id="PF03184">
    <property type="entry name" value="DDE_1"/>
    <property type="match status" value="1"/>
</dbReference>